<evidence type="ECO:0000256" key="3">
    <source>
        <dbReference type="ARBA" id="ARBA00023274"/>
    </source>
</evidence>
<dbReference type="NCBIfam" id="TIGR00012">
    <property type="entry name" value="L29"/>
    <property type="match status" value="1"/>
</dbReference>
<keyword evidence="2 5" id="KW-0689">Ribosomal protein</keyword>
<proteinExistence type="inferred from homology"/>
<sequence>MAKPNIADVRKLTGDQINEQVNATRRELFELRFQQATRRLETTHRFKEARIKLAHLMTVQQEQQRSAATAASAS</sequence>
<evidence type="ECO:0000313" key="7">
    <source>
        <dbReference type="Proteomes" id="UP000243002"/>
    </source>
</evidence>
<gene>
    <name evidence="5" type="primary">rpmC</name>
    <name evidence="5" type="synonym">rpl29</name>
    <name evidence="6" type="ORF">C7K55_08945</name>
</gene>
<dbReference type="PANTHER" id="PTHR10916">
    <property type="entry name" value="60S RIBOSOMAL PROTEIN L35/50S RIBOSOMAL PROTEIN L29"/>
    <property type="match status" value="1"/>
</dbReference>
<comment type="caution">
    <text evidence="6">The sequence shown here is derived from an EMBL/GenBank/DDBJ whole genome shotgun (WGS) entry which is preliminary data.</text>
</comment>
<dbReference type="AlphaFoldDB" id="A0A2P7MUA1"/>
<dbReference type="GO" id="GO:0003735">
    <property type="term" value="F:structural constituent of ribosome"/>
    <property type="evidence" value="ECO:0007669"/>
    <property type="project" value="InterPro"/>
</dbReference>
<dbReference type="GO" id="GO:0006412">
    <property type="term" value="P:translation"/>
    <property type="evidence" value="ECO:0007669"/>
    <property type="project" value="UniProtKB-UniRule"/>
</dbReference>
<dbReference type="Gene3D" id="1.10.287.310">
    <property type="match status" value="1"/>
</dbReference>
<dbReference type="EMBL" id="PXXO01000009">
    <property type="protein sequence ID" value="PSJ04824.1"/>
    <property type="molecule type" value="Genomic_DNA"/>
</dbReference>
<comment type="similarity">
    <text evidence="1 5">Belongs to the universal ribosomal protein uL29 family.</text>
</comment>
<dbReference type="SUPFAM" id="SSF46561">
    <property type="entry name" value="Ribosomal protein L29 (L29p)"/>
    <property type="match status" value="1"/>
</dbReference>
<evidence type="ECO:0000256" key="2">
    <source>
        <dbReference type="ARBA" id="ARBA00022980"/>
    </source>
</evidence>
<keyword evidence="3 5" id="KW-0687">Ribonucleoprotein</keyword>
<dbReference type="OrthoDB" id="9815192at2"/>
<dbReference type="Proteomes" id="UP000243002">
    <property type="component" value="Unassembled WGS sequence"/>
</dbReference>
<name>A0A2P7MUA1_9CYAN</name>
<evidence type="ECO:0000256" key="5">
    <source>
        <dbReference type="HAMAP-Rule" id="MF_00374"/>
    </source>
</evidence>
<dbReference type="GO" id="GO:0022625">
    <property type="term" value="C:cytosolic large ribosomal subunit"/>
    <property type="evidence" value="ECO:0007669"/>
    <property type="project" value="TreeGrafter"/>
</dbReference>
<dbReference type="InterPro" id="IPR036049">
    <property type="entry name" value="Ribosomal_uL29_sf"/>
</dbReference>
<reference evidence="6 7" key="1">
    <citation type="journal article" date="2018" name="Environ. Microbiol.">
        <title>Ecological and genomic features of two widespread freshwater picocyanobacteria.</title>
        <authorList>
            <person name="Cabello-Yeves P.J."/>
            <person name="Picazo A."/>
            <person name="Camacho A."/>
            <person name="Callieri C."/>
            <person name="Rosselli R."/>
            <person name="Roda-Garcia J.J."/>
            <person name="Coutinho F.H."/>
            <person name="Rodriguez-Valera F."/>
        </authorList>
    </citation>
    <scope>NUCLEOTIDE SEQUENCE [LARGE SCALE GENOMIC DNA]</scope>
    <source>
        <strain evidence="6 7">Tous</strain>
    </source>
</reference>
<dbReference type="Pfam" id="PF00831">
    <property type="entry name" value="Ribosomal_L29"/>
    <property type="match status" value="1"/>
</dbReference>
<dbReference type="CDD" id="cd00427">
    <property type="entry name" value="Ribosomal_L29_HIP"/>
    <property type="match status" value="1"/>
</dbReference>
<protein>
    <recommendedName>
        <fullName evidence="4 5">Large ribosomal subunit protein uL29</fullName>
    </recommendedName>
</protein>
<evidence type="ECO:0000256" key="4">
    <source>
        <dbReference type="ARBA" id="ARBA00035204"/>
    </source>
</evidence>
<dbReference type="InterPro" id="IPR050063">
    <property type="entry name" value="Ribosomal_protein_uL29"/>
</dbReference>
<organism evidence="6 7">
    <name type="scientific">Cyanobium usitatum str. Tous</name>
    <dbReference type="NCBI Taxonomy" id="2116684"/>
    <lineage>
        <taxon>Bacteria</taxon>
        <taxon>Bacillati</taxon>
        <taxon>Cyanobacteriota</taxon>
        <taxon>Cyanophyceae</taxon>
        <taxon>Synechococcales</taxon>
        <taxon>Prochlorococcaceae</taxon>
        <taxon>Cyanobium</taxon>
    </lineage>
</organism>
<dbReference type="PANTHER" id="PTHR10916:SF0">
    <property type="entry name" value="LARGE RIBOSOMAL SUBUNIT PROTEIN UL29C"/>
    <property type="match status" value="1"/>
</dbReference>
<keyword evidence="7" id="KW-1185">Reference proteome</keyword>
<accession>A0A2P7MUA1</accession>
<dbReference type="RefSeq" id="WP_106632387.1">
    <property type="nucleotide sequence ID" value="NZ_PXXO01000009.1"/>
</dbReference>
<dbReference type="HAMAP" id="MF_00374">
    <property type="entry name" value="Ribosomal_uL29"/>
    <property type="match status" value="1"/>
</dbReference>
<dbReference type="InterPro" id="IPR001854">
    <property type="entry name" value="Ribosomal_uL29"/>
</dbReference>
<evidence type="ECO:0000313" key="6">
    <source>
        <dbReference type="EMBL" id="PSJ04824.1"/>
    </source>
</evidence>
<evidence type="ECO:0000256" key="1">
    <source>
        <dbReference type="ARBA" id="ARBA00009254"/>
    </source>
</evidence>